<evidence type="ECO:0000256" key="3">
    <source>
        <dbReference type="ARBA" id="ARBA00022490"/>
    </source>
</evidence>
<dbReference type="Pfam" id="PF08541">
    <property type="entry name" value="ACP_syn_III_C"/>
    <property type="match status" value="1"/>
</dbReference>
<dbReference type="NCBIfam" id="TIGR00747">
    <property type="entry name" value="fabH"/>
    <property type="match status" value="1"/>
</dbReference>
<evidence type="ECO:0000259" key="10">
    <source>
        <dbReference type="Pfam" id="PF08541"/>
    </source>
</evidence>
<proteinExistence type="inferred from homology"/>
<gene>
    <name evidence="12" type="primary">fabH1</name>
    <name evidence="12" type="ORF">Dsi01nite_106190</name>
</gene>
<dbReference type="GO" id="GO:0044550">
    <property type="term" value="P:secondary metabolite biosynthetic process"/>
    <property type="evidence" value="ECO:0007669"/>
    <property type="project" value="TreeGrafter"/>
</dbReference>
<keyword evidence="9" id="KW-0012">Acyltransferase</keyword>
<comment type="pathway">
    <text evidence="1">Lipid metabolism.</text>
</comment>
<sequence>MPAVQISCPPGGARLLGVGAYRPDRVVTNDEVCGPIDSSDEWIRQRSGIVSRRHARPDETVASMATAAAKDALAFAGVPADRVDTVIVASMSNLQQSPPIAPEIAHRTGAVAAAALDVGAACSGFCHGLAVADALVRAGTAGYTLVIGAERMTDIIDPRDRSTAFLFGDGAGAVLIGPDARPRIGPVVWGSDGARSGLIAHTDSWLAVRDKPDFWPTMRMAGQEVFRWAIQKIAPTARAAVEAAGLGVADLAAFVPHQANLRIVDKLAAALRLPDAVRVARDVVTAGNTSAASIPLALHAMLTGDAPAPSGPALLTGFGAGLSYAALVVELP</sequence>
<evidence type="ECO:0000256" key="6">
    <source>
        <dbReference type="ARBA" id="ARBA00022832"/>
    </source>
</evidence>
<dbReference type="GO" id="GO:0004315">
    <property type="term" value="F:3-oxoacyl-[acyl-carrier-protein] synthase activity"/>
    <property type="evidence" value="ECO:0007669"/>
    <property type="project" value="InterPro"/>
</dbReference>
<dbReference type="PANTHER" id="PTHR34069">
    <property type="entry name" value="3-OXOACYL-[ACYL-CARRIER-PROTEIN] SYNTHASE 3"/>
    <property type="match status" value="1"/>
</dbReference>
<dbReference type="AlphaFoldDB" id="A0A919Q1L6"/>
<evidence type="ECO:0000256" key="9">
    <source>
        <dbReference type="ARBA" id="ARBA00023315"/>
    </source>
</evidence>
<evidence type="ECO:0000313" key="13">
    <source>
        <dbReference type="Proteomes" id="UP000660611"/>
    </source>
</evidence>
<keyword evidence="7" id="KW-0443">Lipid metabolism</keyword>
<dbReference type="CDD" id="cd00830">
    <property type="entry name" value="KAS_III"/>
    <property type="match status" value="1"/>
</dbReference>
<feature type="domain" description="Beta-ketoacyl-[acyl-carrier-protein] synthase III C-terminal" evidence="10">
    <location>
        <begin position="242"/>
        <end position="330"/>
    </location>
</feature>
<dbReference type="InterPro" id="IPR013751">
    <property type="entry name" value="ACP_syn_III_N"/>
</dbReference>
<evidence type="ECO:0000256" key="5">
    <source>
        <dbReference type="ARBA" id="ARBA00022679"/>
    </source>
</evidence>
<dbReference type="GO" id="GO:0006633">
    <property type="term" value="P:fatty acid biosynthetic process"/>
    <property type="evidence" value="ECO:0007669"/>
    <property type="project" value="UniProtKB-KW"/>
</dbReference>
<dbReference type="RefSeq" id="WP_203854168.1">
    <property type="nucleotide sequence ID" value="NZ_BAAAVW010000025.1"/>
</dbReference>
<evidence type="ECO:0000313" key="12">
    <source>
        <dbReference type="EMBL" id="GIG52578.1"/>
    </source>
</evidence>
<keyword evidence="6" id="KW-0276">Fatty acid metabolism</keyword>
<comment type="similarity">
    <text evidence="2">Belongs to the thiolase-like superfamily. FabH family.</text>
</comment>
<evidence type="ECO:0000256" key="8">
    <source>
        <dbReference type="ARBA" id="ARBA00023160"/>
    </source>
</evidence>
<dbReference type="SUPFAM" id="SSF53901">
    <property type="entry name" value="Thiolase-like"/>
    <property type="match status" value="1"/>
</dbReference>
<evidence type="ECO:0000256" key="2">
    <source>
        <dbReference type="ARBA" id="ARBA00008642"/>
    </source>
</evidence>
<feature type="domain" description="Beta-ketoacyl-[acyl-carrier-protein] synthase III N-terminal" evidence="11">
    <location>
        <begin position="116"/>
        <end position="193"/>
    </location>
</feature>
<organism evidence="12 13">
    <name type="scientific">Dactylosporangium siamense</name>
    <dbReference type="NCBI Taxonomy" id="685454"/>
    <lineage>
        <taxon>Bacteria</taxon>
        <taxon>Bacillati</taxon>
        <taxon>Actinomycetota</taxon>
        <taxon>Actinomycetes</taxon>
        <taxon>Micromonosporales</taxon>
        <taxon>Micromonosporaceae</taxon>
        <taxon>Dactylosporangium</taxon>
    </lineage>
</organism>
<evidence type="ECO:0000256" key="7">
    <source>
        <dbReference type="ARBA" id="ARBA00023098"/>
    </source>
</evidence>
<evidence type="ECO:0000259" key="11">
    <source>
        <dbReference type="Pfam" id="PF08545"/>
    </source>
</evidence>
<reference evidence="12" key="1">
    <citation type="submission" date="2021-01" db="EMBL/GenBank/DDBJ databases">
        <title>Whole genome shotgun sequence of Dactylosporangium siamense NBRC 106093.</title>
        <authorList>
            <person name="Komaki H."/>
            <person name="Tamura T."/>
        </authorList>
    </citation>
    <scope>NUCLEOTIDE SEQUENCE</scope>
    <source>
        <strain evidence="12">NBRC 106093</strain>
    </source>
</reference>
<dbReference type="Proteomes" id="UP000660611">
    <property type="component" value="Unassembled WGS sequence"/>
</dbReference>
<dbReference type="InterPro" id="IPR013747">
    <property type="entry name" value="ACP_syn_III_C"/>
</dbReference>
<dbReference type="EMBL" id="BONQ01000183">
    <property type="protein sequence ID" value="GIG52578.1"/>
    <property type="molecule type" value="Genomic_DNA"/>
</dbReference>
<evidence type="ECO:0000256" key="4">
    <source>
        <dbReference type="ARBA" id="ARBA00022516"/>
    </source>
</evidence>
<dbReference type="Pfam" id="PF08545">
    <property type="entry name" value="ACP_syn_III"/>
    <property type="match status" value="1"/>
</dbReference>
<evidence type="ECO:0000256" key="1">
    <source>
        <dbReference type="ARBA" id="ARBA00005189"/>
    </source>
</evidence>
<dbReference type="Gene3D" id="3.40.47.10">
    <property type="match status" value="1"/>
</dbReference>
<dbReference type="InterPro" id="IPR004655">
    <property type="entry name" value="FabH"/>
</dbReference>
<name>A0A919Q1L6_9ACTN</name>
<accession>A0A919Q1L6</accession>
<dbReference type="PANTHER" id="PTHR34069:SF2">
    <property type="entry name" value="BETA-KETOACYL-[ACYL-CARRIER-PROTEIN] SYNTHASE III"/>
    <property type="match status" value="1"/>
</dbReference>
<comment type="caution">
    <text evidence="12">The sequence shown here is derived from an EMBL/GenBank/DDBJ whole genome shotgun (WGS) entry which is preliminary data.</text>
</comment>
<keyword evidence="3" id="KW-0963">Cytoplasm</keyword>
<dbReference type="NCBIfam" id="NF006829">
    <property type="entry name" value="PRK09352.1"/>
    <property type="match status" value="1"/>
</dbReference>
<protein>
    <submittedName>
        <fullName evidence="12">3-oxoacyl-[acyl-carrier-protein] synthase 3 protein 1</fullName>
    </submittedName>
</protein>
<keyword evidence="8" id="KW-0275">Fatty acid biosynthesis</keyword>
<keyword evidence="5" id="KW-0808">Transferase</keyword>
<dbReference type="InterPro" id="IPR016039">
    <property type="entry name" value="Thiolase-like"/>
</dbReference>
<keyword evidence="13" id="KW-1185">Reference proteome</keyword>
<keyword evidence="4" id="KW-0444">Lipid biosynthesis</keyword>